<dbReference type="STRING" id="742152.A0A2H3J289"/>
<organism evidence="1 2">
    <name type="scientific">Wolfiporia cocos (strain MD-104)</name>
    <name type="common">Brown rot fungus</name>
    <dbReference type="NCBI Taxonomy" id="742152"/>
    <lineage>
        <taxon>Eukaryota</taxon>
        <taxon>Fungi</taxon>
        <taxon>Dikarya</taxon>
        <taxon>Basidiomycota</taxon>
        <taxon>Agaricomycotina</taxon>
        <taxon>Agaricomycetes</taxon>
        <taxon>Polyporales</taxon>
        <taxon>Phaeolaceae</taxon>
        <taxon>Wolfiporia</taxon>
    </lineage>
</organism>
<dbReference type="OMA" id="QHALECA"/>
<accession>A0A2H3J289</accession>
<sequence>MPNRDIRYLGFVVNCDTPSGSNPSRVPNEIWEHIIDFMREEPRTLLACIYVCKAWYARSIQHLTGDSTLSNHNAVLRFARLAQQVNRRRKSAKIYGSEASDGKMKHLSHIALFAAMLAGQNSSGMRELTLGRGVWRAGAIPRSVFLHLSAFSSITKLILRDVTFPSILIVGRLVCSLTSLKFLLLWNLFFSDERRSVPVGSLRAIPPNLRGIKIHWDEKPVYSDVYHVLAATRIIQFCHRLLDHSPGHSDIPLRCIQDRGLQHALECAGNSLKYAQFAFRNSLIETELDVVNTRQLVDQCLNLSRNTSLQKLEIYTSLRLQTIQSSHLLWLPRLLSHVPTSSIREITIVLEEWDWEHAQYRITWRDVIQDAVGLGQICSSIDDLLSAPHYTRLKSVKLIFSLPYRPDLPGGPAELEEYTARVCPKLYARGILKTYVGWLQELQGAPLTHTA</sequence>
<protein>
    <submittedName>
        <fullName evidence="1">Uncharacterized protein</fullName>
    </submittedName>
</protein>
<dbReference type="OrthoDB" id="2921803at2759"/>
<dbReference type="CDD" id="cd09917">
    <property type="entry name" value="F-box_SF"/>
    <property type="match status" value="1"/>
</dbReference>
<evidence type="ECO:0000313" key="1">
    <source>
        <dbReference type="EMBL" id="PCH35815.1"/>
    </source>
</evidence>
<dbReference type="InterPro" id="IPR036047">
    <property type="entry name" value="F-box-like_dom_sf"/>
</dbReference>
<dbReference type="Proteomes" id="UP000218811">
    <property type="component" value="Unassembled WGS sequence"/>
</dbReference>
<evidence type="ECO:0000313" key="2">
    <source>
        <dbReference type="Proteomes" id="UP000218811"/>
    </source>
</evidence>
<dbReference type="EMBL" id="KB467854">
    <property type="protein sequence ID" value="PCH35815.1"/>
    <property type="molecule type" value="Genomic_DNA"/>
</dbReference>
<reference evidence="1 2" key="1">
    <citation type="journal article" date="2012" name="Science">
        <title>The Paleozoic origin of enzymatic lignin decomposition reconstructed from 31 fungal genomes.</title>
        <authorList>
            <person name="Floudas D."/>
            <person name="Binder M."/>
            <person name="Riley R."/>
            <person name="Barry K."/>
            <person name="Blanchette R.A."/>
            <person name="Henrissat B."/>
            <person name="Martinez A.T."/>
            <person name="Otillar R."/>
            <person name="Spatafora J.W."/>
            <person name="Yadav J.S."/>
            <person name="Aerts A."/>
            <person name="Benoit I."/>
            <person name="Boyd A."/>
            <person name="Carlson A."/>
            <person name="Copeland A."/>
            <person name="Coutinho P.M."/>
            <person name="de Vries R.P."/>
            <person name="Ferreira P."/>
            <person name="Findley K."/>
            <person name="Foster B."/>
            <person name="Gaskell J."/>
            <person name="Glotzer D."/>
            <person name="Gorecki P."/>
            <person name="Heitman J."/>
            <person name="Hesse C."/>
            <person name="Hori C."/>
            <person name="Igarashi K."/>
            <person name="Jurgens J.A."/>
            <person name="Kallen N."/>
            <person name="Kersten P."/>
            <person name="Kohler A."/>
            <person name="Kuees U."/>
            <person name="Kumar T.K.A."/>
            <person name="Kuo A."/>
            <person name="LaButti K."/>
            <person name="Larrondo L.F."/>
            <person name="Lindquist E."/>
            <person name="Ling A."/>
            <person name="Lombard V."/>
            <person name="Lucas S."/>
            <person name="Lundell T."/>
            <person name="Martin R."/>
            <person name="McLaughlin D.J."/>
            <person name="Morgenstern I."/>
            <person name="Morin E."/>
            <person name="Murat C."/>
            <person name="Nagy L.G."/>
            <person name="Nolan M."/>
            <person name="Ohm R.A."/>
            <person name="Patyshakuliyeva A."/>
            <person name="Rokas A."/>
            <person name="Ruiz-Duenas F.J."/>
            <person name="Sabat G."/>
            <person name="Salamov A."/>
            <person name="Samejima M."/>
            <person name="Schmutz J."/>
            <person name="Slot J.C."/>
            <person name="St John F."/>
            <person name="Stenlid J."/>
            <person name="Sun H."/>
            <person name="Sun S."/>
            <person name="Syed K."/>
            <person name="Tsang A."/>
            <person name="Wiebenga A."/>
            <person name="Young D."/>
            <person name="Pisabarro A."/>
            <person name="Eastwood D.C."/>
            <person name="Martin F."/>
            <person name="Cullen D."/>
            <person name="Grigoriev I.V."/>
            <person name="Hibbett D.S."/>
        </authorList>
    </citation>
    <scope>NUCLEOTIDE SEQUENCE [LARGE SCALE GENOMIC DNA]</scope>
    <source>
        <strain evidence="1 2">MD-104</strain>
    </source>
</reference>
<gene>
    <name evidence="1" type="ORF">WOLCODRAFT_107878</name>
</gene>
<dbReference type="AlphaFoldDB" id="A0A2H3J289"/>
<proteinExistence type="predicted"/>
<feature type="non-terminal residue" evidence="1">
    <location>
        <position position="451"/>
    </location>
</feature>
<name>A0A2H3J289_WOLCO</name>
<keyword evidence="2" id="KW-1185">Reference proteome</keyword>
<dbReference type="SUPFAM" id="SSF81383">
    <property type="entry name" value="F-box domain"/>
    <property type="match status" value="1"/>
</dbReference>